<dbReference type="PANTHER" id="PTHR44229:SF4">
    <property type="entry name" value="15-HYDROXYPROSTAGLANDIN DEHYDROGENASE [NAD(+)]"/>
    <property type="match status" value="1"/>
</dbReference>
<dbReference type="InterPro" id="IPR020904">
    <property type="entry name" value="Sc_DH/Rdtase_CS"/>
</dbReference>
<evidence type="ECO:0000256" key="3">
    <source>
        <dbReference type="RuleBase" id="RU000363"/>
    </source>
</evidence>
<dbReference type="SUPFAM" id="SSF51735">
    <property type="entry name" value="NAD(P)-binding Rossmann-fold domains"/>
    <property type="match status" value="1"/>
</dbReference>
<comment type="caution">
    <text evidence="4">The sequence shown here is derived from an EMBL/GenBank/DDBJ whole genome shotgun (WGS) entry which is preliminary data.</text>
</comment>
<keyword evidence="5" id="KW-1185">Reference proteome</keyword>
<reference evidence="4" key="1">
    <citation type="submission" date="2020-06" db="EMBL/GenBank/DDBJ databases">
        <title>WGS assembly of Ceratodon purpureus strain R40.</title>
        <authorList>
            <person name="Carey S.B."/>
            <person name="Jenkins J."/>
            <person name="Shu S."/>
            <person name="Lovell J.T."/>
            <person name="Sreedasyam A."/>
            <person name="Maumus F."/>
            <person name="Tiley G.P."/>
            <person name="Fernandez-Pozo N."/>
            <person name="Barry K."/>
            <person name="Chen C."/>
            <person name="Wang M."/>
            <person name="Lipzen A."/>
            <person name="Daum C."/>
            <person name="Saski C.A."/>
            <person name="Payton A.C."/>
            <person name="Mcbreen J.C."/>
            <person name="Conrad R.E."/>
            <person name="Kollar L.M."/>
            <person name="Olsson S."/>
            <person name="Huttunen S."/>
            <person name="Landis J.B."/>
            <person name="Wickett N.J."/>
            <person name="Johnson M.G."/>
            <person name="Rensing S.A."/>
            <person name="Grimwood J."/>
            <person name="Schmutz J."/>
            <person name="Mcdaniel S.F."/>
        </authorList>
    </citation>
    <scope>NUCLEOTIDE SEQUENCE</scope>
    <source>
        <strain evidence="4">R40</strain>
    </source>
</reference>
<dbReference type="AlphaFoldDB" id="A0A8T0IYZ3"/>
<comment type="similarity">
    <text evidence="1 3">Belongs to the short-chain dehydrogenases/reductases (SDR) family.</text>
</comment>
<evidence type="ECO:0000313" key="4">
    <source>
        <dbReference type="EMBL" id="KAG0588119.1"/>
    </source>
</evidence>
<dbReference type="EMBL" id="CM026422">
    <property type="protein sequence ID" value="KAG0588119.1"/>
    <property type="molecule type" value="Genomic_DNA"/>
</dbReference>
<dbReference type="PANTHER" id="PTHR44229">
    <property type="entry name" value="15-HYDROXYPROSTAGLANDIN DEHYDROGENASE [NAD(+)]"/>
    <property type="match status" value="1"/>
</dbReference>
<evidence type="ECO:0008006" key="6">
    <source>
        <dbReference type="Google" id="ProtNLM"/>
    </source>
</evidence>
<dbReference type="GO" id="GO:0016616">
    <property type="term" value="F:oxidoreductase activity, acting on the CH-OH group of donors, NAD or NADP as acceptor"/>
    <property type="evidence" value="ECO:0007669"/>
    <property type="project" value="TreeGrafter"/>
</dbReference>
<accession>A0A8T0IYZ3</accession>
<name>A0A8T0IYZ3_CERPU</name>
<dbReference type="PRINTS" id="PR00080">
    <property type="entry name" value="SDRFAMILY"/>
</dbReference>
<dbReference type="InterPro" id="IPR002347">
    <property type="entry name" value="SDR_fam"/>
</dbReference>
<dbReference type="InterPro" id="IPR036291">
    <property type="entry name" value="NAD(P)-bd_dom_sf"/>
</dbReference>
<dbReference type="Proteomes" id="UP000822688">
    <property type="component" value="Chromosome 2"/>
</dbReference>
<dbReference type="PROSITE" id="PS00061">
    <property type="entry name" value="ADH_SHORT"/>
    <property type="match status" value="1"/>
</dbReference>
<evidence type="ECO:0000313" key="5">
    <source>
        <dbReference type="Proteomes" id="UP000822688"/>
    </source>
</evidence>
<evidence type="ECO:0000256" key="1">
    <source>
        <dbReference type="ARBA" id="ARBA00006484"/>
    </source>
</evidence>
<gene>
    <name evidence="4" type="ORF">KC19_2G217300</name>
</gene>
<dbReference type="GO" id="GO:0005737">
    <property type="term" value="C:cytoplasm"/>
    <property type="evidence" value="ECO:0007669"/>
    <property type="project" value="TreeGrafter"/>
</dbReference>
<sequence length="276" mass="29932">MTVEQGQSAFITGGASGIGRALAVALACRGVHVTILDLNSDQGEEAVRLVEEEHARLSYKPSSPSAIFIRCDVTKSDELAAAFTRHHDVFGRLHICINSAGILTGAQPFHEHEEAWRKVIDLNLVAVINGTCKAIQAMKDHGGLILNISSVYAYVPSLNDPIYATSKAGVAMFTRSLATVGMGIRVNALCPEFVETPLFSGVPSFFLDYLRDKVGLVEMEKVVAAAFSIFDDENKVGECLSVPANRPTEVWPDEESKRKNQIFKKDGSIFAAGDFD</sequence>
<keyword evidence="2" id="KW-0560">Oxidoreductase</keyword>
<dbReference type="Pfam" id="PF00106">
    <property type="entry name" value="adh_short"/>
    <property type="match status" value="1"/>
</dbReference>
<dbReference type="Gene3D" id="3.40.50.720">
    <property type="entry name" value="NAD(P)-binding Rossmann-like Domain"/>
    <property type="match status" value="1"/>
</dbReference>
<dbReference type="PRINTS" id="PR00081">
    <property type="entry name" value="GDHRDH"/>
</dbReference>
<evidence type="ECO:0000256" key="2">
    <source>
        <dbReference type="ARBA" id="ARBA00023002"/>
    </source>
</evidence>
<proteinExistence type="inferred from homology"/>
<protein>
    <recommendedName>
        <fullName evidence="6">15-hydroxyprostaglandin dehydrogenase</fullName>
    </recommendedName>
</protein>
<organism evidence="4 5">
    <name type="scientific">Ceratodon purpureus</name>
    <name type="common">Fire moss</name>
    <name type="synonym">Dicranum purpureum</name>
    <dbReference type="NCBI Taxonomy" id="3225"/>
    <lineage>
        <taxon>Eukaryota</taxon>
        <taxon>Viridiplantae</taxon>
        <taxon>Streptophyta</taxon>
        <taxon>Embryophyta</taxon>
        <taxon>Bryophyta</taxon>
        <taxon>Bryophytina</taxon>
        <taxon>Bryopsida</taxon>
        <taxon>Dicranidae</taxon>
        <taxon>Pseudoditrichales</taxon>
        <taxon>Ditrichaceae</taxon>
        <taxon>Ceratodon</taxon>
    </lineage>
</organism>